<evidence type="ECO:0000313" key="7">
    <source>
        <dbReference type="Proteomes" id="UP000050741"/>
    </source>
</evidence>
<evidence type="ECO:0000313" key="8">
    <source>
        <dbReference type="WBParaSite" id="GPLIN_001638800"/>
    </source>
</evidence>
<feature type="transmembrane region" description="Helical" evidence="5">
    <location>
        <begin position="64"/>
        <end position="87"/>
    </location>
</feature>
<dbReference type="Proteomes" id="UP000050741">
    <property type="component" value="Unassembled WGS sequence"/>
</dbReference>
<keyword evidence="3 5" id="KW-1133">Transmembrane helix</keyword>
<proteinExistence type="predicted"/>
<reference evidence="7" key="1">
    <citation type="submission" date="2014-05" db="EMBL/GenBank/DDBJ databases">
        <title>The genome and life-stage specific transcriptomes of Globodera pallida elucidate key aspects of plant parasitism by a cyst nematode.</title>
        <authorList>
            <person name="Cotton J.A."/>
            <person name="Lilley C.J."/>
            <person name="Jones L.M."/>
            <person name="Kikuchi T."/>
            <person name="Reid A.J."/>
            <person name="Thorpe P."/>
            <person name="Tsai I.J."/>
            <person name="Beasley H."/>
            <person name="Blok V."/>
            <person name="Cock P.J.A."/>
            <person name="Van den Akker S.E."/>
            <person name="Holroyd N."/>
            <person name="Hunt M."/>
            <person name="Mantelin S."/>
            <person name="Naghra H."/>
            <person name="Pain A."/>
            <person name="Palomares-Rius J.E."/>
            <person name="Zarowiecki M."/>
            <person name="Berriman M."/>
            <person name="Jones J.T."/>
            <person name="Urwin P.E."/>
        </authorList>
    </citation>
    <scope>NUCLEOTIDE SEQUENCE [LARGE SCALE GENOMIC DNA]</scope>
    <source>
        <strain evidence="7">Lindley</strain>
    </source>
</reference>
<dbReference type="PANTHER" id="PTHR46709">
    <property type="entry name" value="PROTEIN CBG23488-RELATED"/>
    <property type="match status" value="1"/>
</dbReference>
<feature type="transmembrane region" description="Helical" evidence="5">
    <location>
        <begin position="24"/>
        <end position="44"/>
    </location>
</feature>
<dbReference type="AlphaFoldDB" id="A0A183CU30"/>
<keyword evidence="7" id="KW-1185">Reference proteome</keyword>
<sequence length="109" mass="12753">ASIVQNTLLFYVFSTSRKLRRQNYVNPVLLAFFDIFVSFVYLLISPVHFVAHRLRSPLLAAFWAWNVRLFYCLQHFALTVCNLLLVVASLERFLANGPLHSQVRRQKIK</sequence>
<accession>A0A183CU30</accession>
<keyword evidence="2 5" id="KW-0812">Transmembrane</keyword>
<evidence type="ECO:0000256" key="2">
    <source>
        <dbReference type="ARBA" id="ARBA00022692"/>
    </source>
</evidence>
<keyword evidence="4 5" id="KW-0472">Membrane</keyword>
<evidence type="ECO:0000256" key="5">
    <source>
        <dbReference type="SAM" id="Phobius"/>
    </source>
</evidence>
<evidence type="ECO:0000256" key="4">
    <source>
        <dbReference type="ARBA" id="ARBA00023136"/>
    </source>
</evidence>
<protein>
    <submittedName>
        <fullName evidence="8">G_PROTEIN_RECEP_F1_2 domain-containing protein</fullName>
    </submittedName>
</protein>
<evidence type="ECO:0000259" key="6">
    <source>
        <dbReference type="PROSITE" id="PS50262"/>
    </source>
</evidence>
<feature type="domain" description="G-protein coupled receptors family 1 profile" evidence="6">
    <location>
        <begin position="5"/>
        <end position="109"/>
    </location>
</feature>
<comment type="subcellular location">
    <subcellularLocation>
        <location evidence="1">Membrane</location>
    </subcellularLocation>
</comment>
<organism evidence="7 8">
    <name type="scientific">Globodera pallida</name>
    <name type="common">Potato cyst nematode worm</name>
    <name type="synonym">Heterodera pallida</name>
    <dbReference type="NCBI Taxonomy" id="36090"/>
    <lineage>
        <taxon>Eukaryota</taxon>
        <taxon>Metazoa</taxon>
        <taxon>Ecdysozoa</taxon>
        <taxon>Nematoda</taxon>
        <taxon>Chromadorea</taxon>
        <taxon>Rhabditida</taxon>
        <taxon>Tylenchina</taxon>
        <taxon>Tylenchomorpha</taxon>
        <taxon>Tylenchoidea</taxon>
        <taxon>Heteroderidae</taxon>
        <taxon>Heteroderinae</taxon>
        <taxon>Globodera</taxon>
    </lineage>
</organism>
<dbReference type="GO" id="GO:0016020">
    <property type="term" value="C:membrane"/>
    <property type="evidence" value="ECO:0007669"/>
    <property type="project" value="UniProtKB-SubCell"/>
</dbReference>
<dbReference type="Gene3D" id="1.20.1070.10">
    <property type="entry name" value="Rhodopsin 7-helix transmembrane proteins"/>
    <property type="match status" value="1"/>
</dbReference>
<evidence type="ECO:0000256" key="3">
    <source>
        <dbReference type="ARBA" id="ARBA00022989"/>
    </source>
</evidence>
<dbReference type="SUPFAM" id="SSF81321">
    <property type="entry name" value="Family A G protein-coupled receptor-like"/>
    <property type="match status" value="1"/>
</dbReference>
<evidence type="ECO:0000256" key="1">
    <source>
        <dbReference type="ARBA" id="ARBA00004370"/>
    </source>
</evidence>
<reference evidence="8" key="2">
    <citation type="submission" date="2016-06" db="UniProtKB">
        <authorList>
            <consortium name="WormBaseParasite"/>
        </authorList>
    </citation>
    <scope>IDENTIFICATION</scope>
</reference>
<dbReference type="WBParaSite" id="GPLIN_001638800">
    <property type="protein sequence ID" value="GPLIN_001638800"/>
    <property type="gene ID" value="GPLIN_001638800"/>
</dbReference>
<dbReference type="PROSITE" id="PS50262">
    <property type="entry name" value="G_PROTEIN_RECEP_F1_2"/>
    <property type="match status" value="1"/>
</dbReference>
<dbReference type="InterPro" id="IPR017452">
    <property type="entry name" value="GPCR_Rhodpsn_7TM"/>
</dbReference>
<name>A0A183CU30_GLOPA</name>